<dbReference type="Pfam" id="PF02769">
    <property type="entry name" value="AIRS_C"/>
    <property type="match status" value="1"/>
</dbReference>
<dbReference type="GO" id="GO:0009030">
    <property type="term" value="F:thiamine-phosphate kinase activity"/>
    <property type="evidence" value="ECO:0007669"/>
    <property type="project" value="InterPro"/>
</dbReference>
<dbReference type="InterPro" id="IPR010918">
    <property type="entry name" value="PurM-like_C_dom"/>
</dbReference>
<dbReference type="PANTHER" id="PTHR30270">
    <property type="entry name" value="THIAMINE-MONOPHOSPHATE KINASE"/>
    <property type="match status" value="1"/>
</dbReference>
<dbReference type="FunFam" id="3.30.1330.10:FF:000027">
    <property type="entry name" value="Thiamine monophosphate kinase"/>
    <property type="match status" value="1"/>
</dbReference>
<feature type="domain" description="PurM-like C-terminal" evidence="2">
    <location>
        <begin position="166"/>
        <end position="305"/>
    </location>
</feature>
<evidence type="ECO:0008006" key="5">
    <source>
        <dbReference type="Google" id="ProtNLM"/>
    </source>
</evidence>
<dbReference type="InterPro" id="IPR036676">
    <property type="entry name" value="PurM-like_C_sf"/>
</dbReference>
<dbReference type="SUPFAM" id="SSF56042">
    <property type="entry name" value="PurM C-terminal domain-like"/>
    <property type="match status" value="1"/>
</dbReference>
<dbReference type="NCBIfam" id="TIGR03267">
    <property type="entry name" value="methan_mark_2"/>
    <property type="match status" value="1"/>
</dbReference>
<organism evidence="3 4">
    <name type="scientific">Methanocaldococcus bathoardescens</name>
    <dbReference type="NCBI Taxonomy" id="1301915"/>
    <lineage>
        <taxon>Archaea</taxon>
        <taxon>Methanobacteriati</taxon>
        <taxon>Methanobacteriota</taxon>
        <taxon>Methanomada group</taxon>
        <taxon>Methanococci</taxon>
        <taxon>Methanococcales</taxon>
        <taxon>Methanocaldococcaceae</taxon>
        <taxon>Methanocaldococcus</taxon>
    </lineage>
</organism>
<feature type="domain" description="PurM-like N-terminal" evidence="1">
    <location>
        <begin position="45"/>
        <end position="151"/>
    </location>
</feature>
<dbReference type="InterPro" id="IPR016188">
    <property type="entry name" value="PurM-like_N"/>
</dbReference>
<name>A0A076LC22_9EURY</name>
<dbReference type="GeneID" id="24891468"/>
<protein>
    <recommendedName>
        <fullName evidence="5">Methanogenesis marker protein 2</fullName>
    </recommendedName>
</protein>
<dbReference type="EMBL" id="CP009149">
    <property type="protein sequence ID" value="AIJ05706.1"/>
    <property type="molecule type" value="Genomic_DNA"/>
</dbReference>
<dbReference type="InterPro" id="IPR036921">
    <property type="entry name" value="PurM-like_N_sf"/>
</dbReference>
<dbReference type="RefSeq" id="WP_048201858.1">
    <property type="nucleotide sequence ID" value="NZ_CP009149.1"/>
</dbReference>
<dbReference type="PIRSF" id="PIRSF036540">
    <property type="entry name" value="UCP036540_AIR"/>
    <property type="match status" value="1"/>
</dbReference>
<keyword evidence="4" id="KW-1185">Reference proteome</keyword>
<dbReference type="GO" id="GO:0009228">
    <property type="term" value="P:thiamine biosynthetic process"/>
    <property type="evidence" value="ECO:0007669"/>
    <property type="project" value="InterPro"/>
</dbReference>
<accession>A0A076LC22</accession>
<evidence type="ECO:0000313" key="4">
    <source>
        <dbReference type="Proteomes" id="UP000028781"/>
    </source>
</evidence>
<dbReference type="FunFam" id="3.90.650.10:FF:000036">
    <property type="entry name" value="AIR synthase related protein"/>
    <property type="match status" value="1"/>
</dbReference>
<dbReference type="SUPFAM" id="SSF55326">
    <property type="entry name" value="PurM N-terminal domain-like"/>
    <property type="match status" value="1"/>
</dbReference>
<dbReference type="KEGG" id="mjh:JH146_0861"/>
<dbReference type="InterPro" id="IPR011413">
    <property type="entry name" value="UCP036540_AIR"/>
</dbReference>
<dbReference type="InterPro" id="IPR006283">
    <property type="entry name" value="ThiL-like"/>
</dbReference>
<gene>
    <name evidence="3" type="ORF">JH146_0861</name>
</gene>
<dbReference type="OrthoDB" id="31494at2157"/>
<evidence type="ECO:0000259" key="2">
    <source>
        <dbReference type="Pfam" id="PF02769"/>
    </source>
</evidence>
<dbReference type="HOGENOM" id="CLU_073250_0_0_2"/>
<dbReference type="STRING" id="1301915.JH146_0861"/>
<dbReference type="Proteomes" id="UP000028781">
    <property type="component" value="Chromosome"/>
</dbReference>
<dbReference type="PANTHER" id="PTHR30270:SF0">
    <property type="entry name" value="THIAMINE-MONOPHOSPHATE KINASE"/>
    <property type="match status" value="1"/>
</dbReference>
<proteinExistence type="predicted"/>
<sequence>MNLKKVVNEIRNFEGILRKIAIKDVVETFDFDDKDYEFDIIVDFGDDAAVIGIDGDNAILLAADGIWGKLLEADPWWAGYCSVLVNCKDIAAMGGKCVGMTNIISIKDKDICREVLKGVKDGVKKFGVPMVGGHTHPDAMCNVLDVSITGIAKKDCILRSDNAKIGDKIIFAYDLVGQIYKSFPLNWDTTTMKSKKLVKAQMDALVQIAENKLANSCKDISNPGAIGTLGMLLEVSRKGGVVDITKIPKPEGIDLIHWLKVYPGSGYVLTAKEENFKEIKDIFEDVEMTAEICGEVIAEKKLYITDGENKEIVFDFEKEFICGC</sequence>
<evidence type="ECO:0000313" key="3">
    <source>
        <dbReference type="EMBL" id="AIJ05706.1"/>
    </source>
</evidence>
<reference evidence="3 4" key="1">
    <citation type="journal article" date="2015" name="Int. J. Syst. Evol. Microbiol.">
        <title>M ethanocaldococcus bathoardescens sp. nov., a hyperthermophilic methanogen isolated from a volcanically active deep-sea hydrothermal vent.</title>
        <authorList>
            <person name="Stewart L.C."/>
            <person name="Jung J.H."/>
            <person name="Kim Y.T."/>
            <person name="Kwon S.W."/>
            <person name="Park C.S."/>
            <person name="Holden J.F."/>
        </authorList>
    </citation>
    <scope>NUCLEOTIDE SEQUENCE [LARGE SCALE GENOMIC DNA]</scope>
    <source>
        <strain evidence="3 4">JH146</strain>
    </source>
</reference>
<dbReference type="CDD" id="cd02192">
    <property type="entry name" value="PurM-like3"/>
    <property type="match status" value="1"/>
</dbReference>
<dbReference type="InterPro" id="IPR017668">
    <property type="entry name" value="Methan_mark_2"/>
</dbReference>
<dbReference type="AlphaFoldDB" id="A0A076LC22"/>
<dbReference type="Pfam" id="PF00586">
    <property type="entry name" value="AIRS"/>
    <property type="match status" value="1"/>
</dbReference>
<dbReference type="Gene3D" id="3.30.1330.10">
    <property type="entry name" value="PurM-like, N-terminal domain"/>
    <property type="match status" value="1"/>
</dbReference>
<dbReference type="Gene3D" id="3.90.650.10">
    <property type="entry name" value="PurM-like C-terminal domain"/>
    <property type="match status" value="1"/>
</dbReference>
<evidence type="ECO:0000259" key="1">
    <source>
        <dbReference type="Pfam" id="PF00586"/>
    </source>
</evidence>